<dbReference type="InterPro" id="IPR011250">
    <property type="entry name" value="OMP/PagP_B-barrel"/>
</dbReference>
<feature type="domain" description="Outer membrane protein beta-barrel" evidence="4">
    <location>
        <begin position="6"/>
        <end position="184"/>
    </location>
</feature>
<protein>
    <submittedName>
        <fullName evidence="5">Outer membrane beta-barrel protein</fullName>
    </submittedName>
</protein>
<feature type="chain" id="PRO_5045346359" evidence="3">
    <location>
        <begin position="25"/>
        <end position="184"/>
    </location>
</feature>
<evidence type="ECO:0000313" key="6">
    <source>
        <dbReference type="Proteomes" id="UP001056201"/>
    </source>
</evidence>
<dbReference type="SUPFAM" id="SSF56925">
    <property type="entry name" value="OMPA-like"/>
    <property type="match status" value="1"/>
</dbReference>
<dbReference type="RefSeq" id="WP_250194872.1">
    <property type="nucleotide sequence ID" value="NZ_CP097635.1"/>
</dbReference>
<evidence type="ECO:0000313" key="5">
    <source>
        <dbReference type="EMBL" id="URI06610.1"/>
    </source>
</evidence>
<evidence type="ECO:0000259" key="4">
    <source>
        <dbReference type="Pfam" id="PF13505"/>
    </source>
</evidence>
<comment type="subcellular location">
    <subcellularLocation>
        <location evidence="1">Cell outer membrane</location>
    </subcellularLocation>
</comment>
<reference evidence="5" key="1">
    <citation type="submission" date="2022-05" db="EMBL/GenBank/DDBJ databases">
        <title>An RpoN-dependent PEP-CTERM gene is involved in floc formation of an Aquincola tertiaricarbonis strain.</title>
        <authorList>
            <person name="Qiu D."/>
            <person name="Xia M."/>
        </authorList>
    </citation>
    <scope>NUCLEOTIDE SEQUENCE</scope>
    <source>
        <strain evidence="5">RN12</strain>
    </source>
</reference>
<keyword evidence="6" id="KW-1185">Reference proteome</keyword>
<name>A0ABY4S1W9_AQUTE</name>
<accession>A0ABY4S1W9</accession>
<evidence type="ECO:0000256" key="3">
    <source>
        <dbReference type="SAM" id="SignalP"/>
    </source>
</evidence>
<organism evidence="5 6">
    <name type="scientific">Aquincola tertiaricarbonis</name>
    <dbReference type="NCBI Taxonomy" id="391953"/>
    <lineage>
        <taxon>Bacteria</taxon>
        <taxon>Pseudomonadati</taxon>
        <taxon>Pseudomonadota</taxon>
        <taxon>Betaproteobacteria</taxon>
        <taxon>Burkholderiales</taxon>
        <taxon>Sphaerotilaceae</taxon>
        <taxon>Aquincola</taxon>
    </lineage>
</organism>
<proteinExistence type="predicted"/>
<dbReference type="Gene3D" id="2.40.160.20">
    <property type="match status" value="1"/>
</dbReference>
<dbReference type="EMBL" id="CP097635">
    <property type="protein sequence ID" value="URI06610.1"/>
    <property type="molecule type" value="Genomic_DNA"/>
</dbReference>
<sequence length="184" mass="18674">MKKTAIAIATLAAALGAANASAQAYIGGGVSATRINVDCDGIQSCDKSDTGGKLYGGWGFGNGLSAELGYITFGKATASDSGASLDVKVHGFTVAAAYRAPIASSWGLTGRLGLASLKTKLSASAGGLSASDDERHTAPYFGVAADYAFTPALKLELSADFSRAKYDGEKAAVRSLGLGLRYDF</sequence>
<dbReference type="Proteomes" id="UP001056201">
    <property type="component" value="Chromosome 1"/>
</dbReference>
<dbReference type="InterPro" id="IPR027385">
    <property type="entry name" value="Beta-barrel_OMP"/>
</dbReference>
<keyword evidence="2 3" id="KW-0732">Signal</keyword>
<dbReference type="Pfam" id="PF13505">
    <property type="entry name" value="OMP_b-brl"/>
    <property type="match status" value="1"/>
</dbReference>
<evidence type="ECO:0000256" key="2">
    <source>
        <dbReference type="ARBA" id="ARBA00022729"/>
    </source>
</evidence>
<gene>
    <name evidence="5" type="ORF">MW290_11940</name>
</gene>
<feature type="signal peptide" evidence="3">
    <location>
        <begin position="1"/>
        <end position="24"/>
    </location>
</feature>
<evidence type="ECO:0000256" key="1">
    <source>
        <dbReference type="ARBA" id="ARBA00004442"/>
    </source>
</evidence>